<dbReference type="OrthoDB" id="7786319at2759"/>
<dbReference type="Pfam" id="PF00917">
    <property type="entry name" value="MATH"/>
    <property type="match status" value="1"/>
</dbReference>
<organism evidence="3 4">
    <name type="scientific">Chironomus riparius</name>
    <dbReference type="NCBI Taxonomy" id="315576"/>
    <lineage>
        <taxon>Eukaryota</taxon>
        <taxon>Metazoa</taxon>
        <taxon>Ecdysozoa</taxon>
        <taxon>Arthropoda</taxon>
        <taxon>Hexapoda</taxon>
        <taxon>Insecta</taxon>
        <taxon>Pterygota</taxon>
        <taxon>Neoptera</taxon>
        <taxon>Endopterygota</taxon>
        <taxon>Diptera</taxon>
        <taxon>Nematocera</taxon>
        <taxon>Chironomoidea</taxon>
        <taxon>Chironomidae</taxon>
        <taxon>Chironominae</taxon>
        <taxon>Chironomus</taxon>
    </lineage>
</organism>
<evidence type="ECO:0000313" key="4">
    <source>
        <dbReference type="Proteomes" id="UP001153620"/>
    </source>
</evidence>
<gene>
    <name evidence="3" type="ORF">CHIRRI_LOCUS9449</name>
</gene>
<dbReference type="InterPro" id="IPR008974">
    <property type="entry name" value="TRAF-like"/>
</dbReference>
<dbReference type="CDD" id="cd00121">
    <property type="entry name" value="MATH"/>
    <property type="match status" value="1"/>
</dbReference>
<dbReference type="CDD" id="cd14733">
    <property type="entry name" value="BACK"/>
    <property type="match status" value="1"/>
</dbReference>
<dbReference type="SUPFAM" id="SSF54695">
    <property type="entry name" value="POZ domain"/>
    <property type="match status" value="1"/>
</dbReference>
<keyword evidence="4" id="KW-1185">Reference proteome</keyword>
<dbReference type="PROSITE" id="PS50097">
    <property type="entry name" value="BTB"/>
    <property type="match status" value="1"/>
</dbReference>
<dbReference type="InterPro" id="IPR000210">
    <property type="entry name" value="BTB/POZ_dom"/>
</dbReference>
<dbReference type="Proteomes" id="UP001153620">
    <property type="component" value="Chromosome 3"/>
</dbReference>
<dbReference type="Pfam" id="PF00651">
    <property type="entry name" value="BTB"/>
    <property type="match status" value="1"/>
</dbReference>
<evidence type="ECO:0000259" key="1">
    <source>
        <dbReference type="PROSITE" id="PS50097"/>
    </source>
</evidence>
<evidence type="ECO:0008006" key="5">
    <source>
        <dbReference type="Google" id="ProtNLM"/>
    </source>
</evidence>
<dbReference type="PANTHER" id="PTHR24413">
    <property type="entry name" value="SPECKLE-TYPE POZ PROTEIN"/>
    <property type="match status" value="1"/>
</dbReference>
<feature type="domain" description="BTB" evidence="1">
    <location>
        <begin position="167"/>
        <end position="231"/>
    </location>
</feature>
<dbReference type="Gene3D" id="2.60.210.10">
    <property type="entry name" value="Apoptosis, Tumor Necrosis Factor Receptor Associated Protein 2, Chain A"/>
    <property type="match status" value="1"/>
</dbReference>
<dbReference type="InterPro" id="IPR002083">
    <property type="entry name" value="MATH/TRAF_dom"/>
</dbReference>
<protein>
    <recommendedName>
        <fullName evidence="5">BTB domain-containing protein</fullName>
    </recommendedName>
</protein>
<dbReference type="SUPFAM" id="SSF49599">
    <property type="entry name" value="TRAF domain-like"/>
    <property type="match status" value="1"/>
</dbReference>
<proteinExistence type="predicted"/>
<dbReference type="EMBL" id="OU895879">
    <property type="protein sequence ID" value="CAG9806594.1"/>
    <property type="molecule type" value="Genomic_DNA"/>
</dbReference>
<dbReference type="Gene3D" id="1.25.40.420">
    <property type="match status" value="1"/>
</dbReference>
<evidence type="ECO:0000313" key="3">
    <source>
        <dbReference type="EMBL" id="CAG9806594.1"/>
    </source>
</evidence>
<reference evidence="3" key="2">
    <citation type="submission" date="2022-10" db="EMBL/GenBank/DDBJ databases">
        <authorList>
            <consortium name="ENA_rothamsted_submissions"/>
            <consortium name="culmorum"/>
            <person name="King R."/>
        </authorList>
    </citation>
    <scope>NUCLEOTIDE SEQUENCE</scope>
</reference>
<accession>A0A9N9RYU6</accession>
<dbReference type="GO" id="GO:0030163">
    <property type="term" value="P:protein catabolic process"/>
    <property type="evidence" value="ECO:0007669"/>
    <property type="project" value="UniProtKB-ARBA"/>
</dbReference>
<name>A0A9N9RYU6_9DIPT</name>
<dbReference type="SMART" id="SM00225">
    <property type="entry name" value="BTB"/>
    <property type="match status" value="1"/>
</dbReference>
<dbReference type="Gene3D" id="3.30.710.10">
    <property type="entry name" value="Potassium Channel Kv1.1, Chain A"/>
    <property type="match status" value="1"/>
</dbReference>
<evidence type="ECO:0000259" key="2">
    <source>
        <dbReference type="PROSITE" id="PS50144"/>
    </source>
</evidence>
<sequence length="332" mass="38717">MDLNKSSSRSIEWKIYNVVEKRLKEGKKLQSNTFEIIIDKKATKWYFLASIKNSKIAFYLHMQRPKATGFLTKLEIYIPAISNDKEINLKFIKDYSMINYSGWGWKSLISLTDLFENPHEYLNNGTLSIGTKIELINAVEDDVNNSSITYFKLNETFKIYFDEKLFTDMTFLCSDGIEIQAHRFAIFASSSVLKNMINLGPNSIIEVDDIDSETMTEILRYIYTDEVNDIDDFAPKLIYGAIKYELDELTKLCKETVAKNISFKNAIEYFLLADKFDMKDLLDCCINFIKTNHKVLVQNKHEWDKLDKKHLNVLLDYYHENGSDIIIFESSF</sequence>
<dbReference type="PROSITE" id="PS50144">
    <property type="entry name" value="MATH"/>
    <property type="match status" value="1"/>
</dbReference>
<dbReference type="AlphaFoldDB" id="A0A9N9RYU6"/>
<feature type="domain" description="MATH" evidence="2">
    <location>
        <begin position="8"/>
        <end position="133"/>
    </location>
</feature>
<dbReference type="InterPro" id="IPR011333">
    <property type="entry name" value="SKP1/BTB/POZ_sf"/>
</dbReference>
<reference evidence="3" key="1">
    <citation type="submission" date="2022-01" db="EMBL/GenBank/DDBJ databases">
        <authorList>
            <person name="King R."/>
        </authorList>
    </citation>
    <scope>NUCLEOTIDE SEQUENCE</scope>
</reference>